<proteinExistence type="predicted"/>
<keyword evidence="1" id="KW-1133">Transmembrane helix</keyword>
<dbReference type="Gene3D" id="2.60.40.10">
    <property type="entry name" value="Immunoglobulins"/>
    <property type="match status" value="1"/>
</dbReference>
<sequence>MITNNTDPRIKVFLGVTVAVLVLGFAGIIWAIKSESAGSESKGTPRLVLETDKFDFGEVSMANGLAKKKVKITNQGDGDLKISRMQTSCMCTKVVLDAAGKRSPEFGMPGHGGGGSSGWSQVIKPGESGELEIIYDPNAHGPTGTGLITRTIEIFSNDSGQDGTQSTITFSGNVIK</sequence>
<dbReference type="AlphaFoldDB" id="A0A1F6MVE9"/>
<dbReference type="Proteomes" id="UP000178347">
    <property type="component" value="Unassembled WGS sequence"/>
</dbReference>
<protein>
    <recommendedName>
        <fullName evidence="4">DUF1573 domain-containing protein</fullName>
    </recommendedName>
</protein>
<dbReference type="Pfam" id="PF07610">
    <property type="entry name" value="DUF1573"/>
    <property type="match status" value="1"/>
</dbReference>
<evidence type="ECO:0000313" key="2">
    <source>
        <dbReference type="EMBL" id="OGH75686.1"/>
    </source>
</evidence>
<dbReference type="STRING" id="1798692.A3G00_04310"/>
<reference evidence="2 3" key="1">
    <citation type="journal article" date="2016" name="Nat. Commun.">
        <title>Thousands of microbial genomes shed light on interconnected biogeochemical processes in an aquifer system.</title>
        <authorList>
            <person name="Anantharaman K."/>
            <person name="Brown C.T."/>
            <person name="Hug L.A."/>
            <person name="Sharon I."/>
            <person name="Castelle C.J."/>
            <person name="Probst A.J."/>
            <person name="Thomas B.C."/>
            <person name="Singh A."/>
            <person name="Wilkins M.J."/>
            <person name="Karaoz U."/>
            <person name="Brodie E.L."/>
            <person name="Williams K.H."/>
            <person name="Hubbard S.S."/>
            <person name="Banfield J.F."/>
        </authorList>
    </citation>
    <scope>NUCLEOTIDE SEQUENCE [LARGE SCALE GENOMIC DNA]</scope>
</reference>
<accession>A0A1F6MVE9</accession>
<comment type="caution">
    <text evidence="2">The sequence shown here is derived from an EMBL/GenBank/DDBJ whole genome shotgun (WGS) entry which is preliminary data.</text>
</comment>
<dbReference type="EMBL" id="MFQN01000004">
    <property type="protein sequence ID" value="OGH75686.1"/>
    <property type="molecule type" value="Genomic_DNA"/>
</dbReference>
<feature type="transmembrane region" description="Helical" evidence="1">
    <location>
        <begin position="12"/>
        <end position="32"/>
    </location>
</feature>
<dbReference type="InterPro" id="IPR013783">
    <property type="entry name" value="Ig-like_fold"/>
</dbReference>
<evidence type="ECO:0000256" key="1">
    <source>
        <dbReference type="SAM" id="Phobius"/>
    </source>
</evidence>
<gene>
    <name evidence="2" type="ORF">A3G00_04310</name>
</gene>
<evidence type="ECO:0008006" key="4">
    <source>
        <dbReference type="Google" id="ProtNLM"/>
    </source>
</evidence>
<keyword evidence="1" id="KW-0472">Membrane</keyword>
<keyword evidence="1" id="KW-0812">Transmembrane</keyword>
<evidence type="ECO:0000313" key="3">
    <source>
        <dbReference type="Proteomes" id="UP000178347"/>
    </source>
</evidence>
<organism evidence="2 3">
    <name type="scientific">Candidatus Magasanikbacteria bacterium RIFCSPLOWO2_12_FULL_43_12</name>
    <dbReference type="NCBI Taxonomy" id="1798692"/>
    <lineage>
        <taxon>Bacteria</taxon>
        <taxon>Candidatus Magasanikiibacteriota</taxon>
    </lineage>
</organism>
<dbReference type="InterPro" id="IPR011467">
    <property type="entry name" value="DUF1573"/>
</dbReference>
<name>A0A1F6MVE9_9BACT</name>